<dbReference type="PANTHER" id="PTHR11506:SF2">
    <property type="entry name" value="MACROSIALIN"/>
    <property type="match status" value="1"/>
</dbReference>
<sequence length="206" mass="22517">MISPFCTSKSQPINIASTFWNILIQRAQPIVKSFALLICQANGSFIVQPNMTTAEGGCQDNRANLTLIFKEGSINFMFNKSADNTVYVDAVSFNLSYPLAKGLFAGQTLYTANNKSMHLFAAKLGNSYSCKKESLFMGNGLYLDVDQDRMQAFNLPKNSEFGTGKCTGPDYRVAIGVGVTLLVLIIIVVVAYLLGRRKRANGSQSL</sequence>
<dbReference type="GO" id="GO:0005886">
    <property type="term" value="C:plasma membrane"/>
    <property type="evidence" value="ECO:0007669"/>
    <property type="project" value="TreeGrafter"/>
</dbReference>
<dbReference type="Proteomes" id="UP000007635">
    <property type="component" value="Chromosome VII"/>
</dbReference>
<evidence type="ECO:0000256" key="8">
    <source>
        <dbReference type="PROSITE-ProRule" id="PRU00740"/>
    </source>
</evidence>
<keyword evidence="8" id="KW-0458">Lysosome</keyword>
<evidence type="ECO:0000256" key="4">
    <source>
        <dbReference type="ARBA" id="ARBA00022753"/>
    </source>
</evidence>
<evidence type="ECO:0000313" key="11">
    <source>
        <dbReference type="Ensembl" id="ENSGACP00000057015.1"/>
    </source>
</evidence>
<keyword evidence="3" id="KW-0732">Signal</keyword>
<keyword evidence="6 8" id="KW-0472">Membrane</keyword>
<dbReference type="Gene3D" id="2.40.160.110">
    <property type="match status" value="1"/>
</dbReference>
<comment type="caution">
    <text evidence="8">Lacks conserved residue(s) required for the propagation of feature annotation.</text>
</comment>
<dbReference type="PANTHER" id="PTHR11506">
    <property type="entry name" value="LYSOSOME-ASSOCIATED MEMBRANE GLYCOPROTEIN"/>
    <property type="match status" value="1"/>
</dbReference>
<reference evidence="11 12" key="1">
    <citation type="journal article" date="2021" name="G3 (Bethesda)">
        <title>Improved contiguity of the threespine stickleback genome using long-read sequencing.</title>
        <authorList>
            <person name="Nath S."/>
            <person name="Shaw D.E."/>
            <person name="White M.A."/>
        </authorList>
    </citation>
    <scope>NUCLEOTIDE SEQUENCE [LARGE SCALE GENOMIC DNA]</scope>
    <source>
        <strain evidence="11 12">Lake Benthic</strain>
    </source>
</reference>
<protein>
    <recommendedName>
        <fullName evidence="10">Lysosome-associated membrane glycoprotein 2-like luminal domain-containing protein</fullName>
    </recommendedName>
</protein>
<dbReference type="PROSITE" id="PS51407">
    <property type="entry name" value="LAMP_3"/>
    <property type="match status" value="1"/>
</dbReference>
<organism evidence="11 12">
    <name type="scientific">Gasterosteus aculeatus aculeatus</name>
    <name type="common">three-spined stickleback</name>
    <dbReference type="NCBI Taxonomy" id="481459"/>
    <lineage>
        <taxon>Eukaryota</taxon>
        <taxon>Metazoa</taxon>
        <taxon>Chordata</taxon>
        <taxon>Craniata</taxon>
        <taxon>Vertebrata</taxon>
        <taxon>Euteleostomi</taxon>
        <taxon>Actinopterygii</taxon>
        <taxon>Neopterygii</taxon>
        <taxon>Teleostei</taxon>
        <taxon>Neoteleostei</taxon>
        <taxon>Acanthomorphata</taxon>
        <taxon>Eupercaria</taxon>
        <taxon>Perciformes</taxon>
        <taxon>Cottioidei</taxon>
        <taxon>Gasterosteales</taxon>
        <taxon>Gasterosteidae</taxon>
        <taxon>Gasterosteus</taxon>
    </lineage>
</organism>
<evidence type="ECO:0000256" key="7">
    <source>
        <dbReference type="ARBA" id="ARBA00023180"/>
    </source>
</evidence>
<evidence type="ECO:0000256" key="9">
    <source>
        <dbReference type="SAM" id="Phobius"/>
    </source>
</evidence>
<name>A0AAQ4R0B5_GASAC</name>
<comment type="subcellular location">
    <subcellularLocation>
        <location evidence="1">Endosome membrane</location>
        <topology evidence="1">Single-pass type I membrane protein</topology>
    </subcellularLocation>
    <subcellularLocation>
        <location evidence="8">Lysosome membrane</location>
        <topology evidence="8">Single-pass type I membrane protein</topology>
    </subcellularLocation>
</comment>
<dbReference type="GO" id="GO:0031902">
    <property type="term" value="C:late endosome membrane"/>
    <property type="evidence" value="ECO:0007669"/>
    <property type="project" value="TreeGrafter"/>
</dbReference>
<dbReference type="InterPro" id="IPR048528">
    <property type="entry name" value="Lamp2-like_luminal"/>
</dbReference>
<proteinExistence type="inferred from homology"/>
<dbReference type="GO" id="GO:0072594">
    <property type="term" value="P:establishment of protein localization to organelle"/>
    <property type="evidence" value="ECO:0007669"/>
    <property type="project" value="TreeGrafter"/>
</dbReference>
<evidence type="ECO:0000256" key="3">
    <source>
        <dbReference type="ARBA" id="ARBA00022729"/>
    </source>
</evidence>
<reference evidence="11" key="3">
    <citation type="submission" date="2025-09" db="UniProtKB">
        <authorList>
            <consortium name="Ensembl"/>
        </authorList>
    </citation>
    <scope>IDENTIFICATION</scope>
</reference>
<comment type="similarity">
    <text evidence="8">Belongs to the LAMP family.</text>
</comment>
<reference evidence="11" key="2">
    <citation type="submission" date="2025-08" db="UniProtKB">
        <authorList>
            <consortium name="Ensembl"/>
        </authorList>
    </citation>
    <scope>IDENTIFICATION</scope>
</reference>
<dbReference type="PRINTS" id="PR00336">
    <property type="entry name" value="LYSASSOCTDMP"/>
</dbReference>
<dbReference type="GO" id="GO:0005765">
    <property type="term" value="C:lysosomal membrane"/>
    <property type="evidence" value="ECO:0007669"/>
    <property type="project" value="UniProtKB-SubCell"/>
</dbReference>
<feature type="domain" description="Lysosome-associated membrane glycoprotein 2-like luminal" evidence="10">
    <location>
        <begin position="42"/>
        <end position="155"/>
    </location>
</feature>
<dbReference type="AlphaFoldDB" id="A0AAQ4R0B5"/>
<keyword evidence="12" id="KW-1185">Reference proteome</keyword>
<evidence type="ECO:0000313" key="12">
    <source>
        <dbReference type="Proteomes" id="UP000007635"/>
    </source>
</evidence>
<dbReference type="Pfam" id="PF01299">
    <property type="entry name" value="Lamp2-like_luminal"/>
    <property type="match status" value="1"/>
</dbReference>
<dbReference type="InterPro" id="IPR002000">
    <property type="entry name" value="Lysosome-assoc_membr_glycop"/>
</dbReference>
<evidence type="ECO:0000256" key="1">
    <source>
        <dbReference type="ARBA" id="ARBA00004530"/>
    </source>
</evidence>
<evidence type="ECO:0000256" key="6">
    <source>
        <dbReference type="ARBA" id="ARBA00023136"/>
    </source>
</evidence>
<dbReference type="GeneTree" id="ENSGT00950000182899"/>
<evidence type="ECO:0000256" key="5">
    <source>
        <dbReference type="ARBA" id="ARBA00022989"/>
    </source>
</evidence>
<keyword evidence="5 9" id="KW-1133">Transmembrane helix</keyword>
<accession>A0AAQ4R0B5</accession>
<feature type="transmembrane region" description="Helical" evidence="9">
    <location>
        <begin position="173"/>
        <end position="194"/>
    </location>
</feature>
<dbReference type="Ensembl" id="ENSGACT00000031368.1">
    <property type="protein sequence ID" value="ENSGACP00000057015.1"/>
    <property type="gene ID" value="ENSGACG00000000850.2"/>
</dbReference>
<keyword evidence="4" id="KW-0967">Endosome</keyword>
<keyword evidence="7" id="KW-0325">Glycoprotein</keyword>
<evidence type="ECO:0000259" key="10">
    <source>
        <dbReference type="Pfam" id="PF01299"/>
    </source>
</evidence>
<evidence type="ECO:0000256" key="2">
    <source>
        <dbReference type="ARBA" id="ARBA00022692"/>
    </source>
</evidence>
<keyword evidence="2 8" id="KW-0812">Transmembrane</keyword>